<sequence length="393" mass="41472">MPSRINPMDGKVAIAGVGYSQIARSTGRSEGSLAVEACTNALADAGLTIDDVDGISVWPDRTSSVFEGPSISYMHRALGMKTTNFWQAYGSGPGQLSSIVGAAHAIVAGAASTVVCFRAHLRQEQRFYVPGGASAAGNPSAGDQAFKAPYGVPAGTPRFALWAQRQAHEYGVTDEDRGELVLLTRDHAQLNPRAVWHGKPLTMDDYLSSDLISSPLRILDCDMPVDGAVAVVLTRAENAPDLRSAPAIIRSVGHASGPTLDYDIWPDMTHMGSRYAAERLWAGTDLKPADVDVAQIYDGFSTLALAWLQDMGFVHQREVGDWLRAGNGRLGSSMPICTDGGQLGGGRLHAFGKVAEAVLQLRGECGPRQVPGAEVSLVCAGGGPAATTFLLTK</sequence>
<dbReference type="EMBL" id="AZXY01000029">
    <property type="protein sequence ID" value="KSZ55999.1"/>
    <property type="molecule type" value="Genomic_DNA"/>
</dbReference>
<feature type="domain" description="Thiolase C-terminal" evidence="1">
    <location>
        <begin position="265"/>
        <end position="388"/>
    </location>
</feature>
<dbReference type="InterPro" id="IPR002155">
    <property type="entry name" value="Thiolase"/>
</dbReference>
<reference evidence="3" key="1">
    <citation type="submission" date="2015-01" db="EMBL/GenBank/DDBJ databases">
        <title>Draft genome sequence of Rhodococcus pyridinivorans strain KG-16, a hydrocarbon-degrading bacterium.</title>
        <authorList>
            <person name="Aggarwal R.K."/>
            <person name="Dawar C."/>
        </authorList>
    </citation>
    <scope>NUCLEOTIDE SEQUENCE [LARGE SCALE GENOMIC DNA]</scope>
    <source>
        <strain evidence="3">KG-16</strain>
    </source>
</reference>
<dbReference type="InterPro" id="IPR055140">
    <property type="entry name" value="Thiolase_C_2"/>
</dbReference>
<accession>A0A0V9UDJ8</accession>
<name>A0A0V9UDJ8_9NOCA</name>
<protein>
    <recommendedName>
        <fullName evidence="1">Thiolase C-terminal domain-containing protein</fullName>
    </recommendedName>
</protein>
<dbReference type="InterPro" id="IPR016039">
    <property type="entry name" value="Thiolase-like"/>
</dbReference>
<organism evidence="2 3">
    <name type="scientific">Rhodococcus pyridinivorans KG-16</name>
    <dbReference type="NCBI Taxonomy" id="1441730"/>
    <lineage>
        <taxon>Bacteria</taxon>
        <taxon>Bacillati</taxon>
        <taxon>Actinomycetota</taxon>
        <taxon>Actinomycetes</taxon>
        <taxon>Mycobacteriales</taxon>
        <taxon>Nocardiaceae</taxon>
        <taxon>Rhodococcus</taxon>
    </lineage>
</organism>
<dbReference type="PANTHER" id="PTHR42870">
    <property type="entry name" value="ACETYL-COA C-ACETYLTRANSFERASE"/>
    <property type="match status" value="1"/>
</dbReference>
<dbReference type="Gene3D" id="3.40.47.10">
    <property type="match status" value="1"/>
</dbReference>
<evidence type="ECO:0000313" key="2">
    <source>
        <dbReference type="EMBL" id="KSZ55999.1"/>
    </source>
</evidence>
<dbReference type="PATRIC" id="fig|1441730.3.peg.5420"/>
<dbReference type="Proteomes" id="UP000053060">
    <property type="component" value="Unassembled WGS sequence"/>
</dbReference>
<dbReference type="PIRSF" id="PIRSF000429">
    <property type="entry name" value="Ac-CoA_Ac_transf"/>
    <property type="match status" value="1"/>
</dbReference>
<dbReference type="PANTHER" id="PTHR42870:SF1">
    <property type="entry name" value="NON-SPECIFIC LIPID-TRANSFER PROTEIN-LIKE 2"/>
    <property type="match status" value="1"/>
</dbReference>
<gene>
    <name evidence="2" type="ORF">Z045_25665</name>
</gene>
<dbReference type="Pfam" id="PF22691">
    <property type="entry name" value="Thiolase_C_1"/>
    <property type="match status" value="1"/>
</dbReference>
<evidence type="ECO:0000313" key="3">
    <source>
        <dbReference type="Proteomes" id="UP000053060"/>
    </source>
</evidence>
<comment type="caution">
    <text evidence="2">The sequence shown here is derived from an EMBL/GenBank/DDBJ whole genome shotgun (WGS) entry which is preliminary data.</text>
</comment>
<dbReference type="GO" id="GO:0016747">
    <property type="term" value="F:acyltransferase activity, transferring groups other than amino-acyl groups"/>
    <property type="evidence" value="ECO:0007669"/>
    <property type="project" value="InterPro"/>
</dbReference>
<dbReference type="CDD" id="cd00829">
    <property type="entry name" value="SCP-x_thiolase"/>
    <property type="match status" value="1"/>
</dbReference>
<evidence type="ECO:0000259" key="1">
    <source>
        <dbReference type="Pfam" id="PF22691"/>
    </source>
</evidence>
<dbReference type="AlphaFoldDB" id="A0A0V9UDJ8"/>
<dbReference type="SUPFAM" id="SSF53901">
    <property type="entry name" value="Thiolase-like"/>
    <property type="match status" value="2"/>
</dbReference>
<proteinExistence type="predicted"/>
<reference evidence="2 3" key="2">
    <citation type="journal article" date="2016" name="Genome Announc.">
        <title>Draft Genome Sequence of a Versatile Hydrocarbon-Degrading Bacterium, Rhodococcus pyridinivorans Strain KG-16, Collected from Oil Fields in India.</title>
        <authorList>
            <person name="Aggarwal R.K."/>
            <person name="Dawar C."/>
            <person name="Phanindranath R."/>
            <person name="Mutnuri L."/>
            <person name="Dayal A.M."/>
        </authorList>
    </citation>
    <scope>NUCLEOTIDE SEQUENCE [LARGE SCALE GENOMIC DNA]</scope>
    <source>
        <strain evidence="2 3">KG-16</strain>
    </source>
</reference>